<evidence type="ECO:0000313" key="2">
    <source>
        <dbReference type="EMBL" id="MCQ8896109.1"/>
    </source>
</evidence>
<sequence>MEFSFSHLGLPVWAVFLSAGVGGLLLAWGFQAAAFWLMFNPQEFKGIRIPLFRKLGLHQLGLEGLGWQGLVPHQKNIMAEIAVRLMTHKLLPLDEMIRRIPAQGLSDRLTPPMQETADLACREVMLRHKPTLWESLPSFIQNSIILRIRGIVPTSAKQIILDLQKKPAYYLSLKTLVLDVINTKPFLVVDLFKSAGRDPMAYILRFALFAGLVVGLGLVALNQLNIQWYVSAVAGLLLGGIANALALESLFFHPEHGRVRLGRFTGFFFKDQRHIAEMFAQTAAREVLTTENIVLALCRGPNSVNLSTLIEHHVQKAMDLESAGIKPLLVTLLGAEQWVAIKRDASQVFASKLESHLMAARVYLNDALRIEEVIVERLAALPPLEFERALRPVFSRYEWMMPLIGAVWGSILGILIFILT</sequence>
<accession>A0ABT1WI80</accession>
<feature type="transmembrane region" description="Helical" evidence="1">
    <location>
        <begin position="202"/>
        <end position="222"/>
    </location>
</feature>
<keyword evidence="1" id="KW-0812">Transmembrane</keyword>
<reference evidence="2 3" key="1">
    <citation type="submission" date="2022-07" db="EMBL/GenBank/DDBJ databases">
        <authorList>
            <person name="Xamxidin M."/>
            <person name="Wu M."/>
        </authorList>
    </citation>
    <scope>NUCLEOTIDE SEQUENCE [LARGE SCALE GENOMIC DNA]</scope>
    <source>
        <strain evidence="2 3">NBRC 111650</strain>
    </source>
</reference>
<evidence type="ECO:0008006" key="4">
    <source>
        <dbReference type="Google" id="ProtNLM"/>
    </source>
</evidence>
<dbReference type="PANTHER" id="PTHR35791:SF1">
    <property type="entry name" value="UPF0754 MEMBRANE PROTEIN YHEB"/>
    <property type="match status" value="1"/>
</dbReference>
<evidence type="ECO:0000256" key="1">
    <source>
        <dbReference type="SAM" id="Phobius"/>
    </source>
</evidence>
<evidence type="ECO:0000313" key="3">
    <source>
        <dbReference type="Proteomes" id="UP001204142"/>
    </source>
</evidence>
<keyword evidence="1" id="KW-0472">Membrane</keyword>
<keyword evidence="1" id="KW-1133">Transmembrane helix</keyword>
<dbReference type="PANTHER" id="PTHR35791">
    <property type="entry name" value="UPF0754 MEMBRANE PROTEIN YHEB"/>
    <property type="match status" value="1"/>
</dbReference>
<organism evidence="2 3">
    <name type="scientific">Limnobacter humi</name>
    <dbReference type="NCBI Taxonomy" id="1778671"/>
    <lineage>
        <taxon>Bacteria</taxon>
        <taxon>Pseudomonadati</taxon>
        <taxon>Pseudomonadota</taxon>
        <taxon>Betaproteobacteria</taxon>
        <taxon>Burkholderiales</taxon>
        <taxon>Burkholderiaceae</taxon>
        <taxon>Limnobacter</taxon>
    </lineage>
</organism>
<comment type="caution">
    <text evidence="2">The sequence shown here is derived from an EMBL/GenBank/DDBJ whole genome shotgun (WGS) entry which is preliminary data.</text>
</comment>
<dbReference type="EMBL" id="JANIGO010000002">
    <property type="protein sequence ID" value="MCQ8896109.1"/>
    <property type="molecule type" value="Genomic_DNA"/>
</dbReference>
<proteinExistence type="predicted"/>
<dbReference type="Proteomes" id="UP001204142">
    <property type="component" value="Unassembled WGS sequence"/>
</dbReference>
<keyword evidence="3" id="KW-1185">Reference proteome</keyword>
<feature type="transmembrane region" description="Helical" evidence="1">
    <location>
        <begin position="228"/>
        <end position="252"/>
    </location>
</feature>
<gene>
    <name evidence="2" type="ORF">NQT62_06620</name>
</gene>
<feature type="transmembrane region" description="Helical" evidence="1">
    <location>
        <begin position="12"/>
        <end position="39"/>
    </location>
</feature>
<dbReference type="RefSeq" id="WP_256763863.1">
    <property type="nucleotide sequence ID" value="NZ_JANIGO010000002.1"/>
</dbReference>
<name>A0ABT1WI80_9BURK</name>
<protein>
    <recommendedName>
        <fullName evidence="4">DUF445 domain-containing protein</fullName>
    </recommendedName>
</protein>
<feature type="transmembrane region" description="Helical" evidence="1">
    <location>
        <begin position="399"/>
        <end position="419"/>
    </location>
</feature>